<protein>
    <recommendedName>
        <fullName evidence="2">Enoyl reductase (ER) domain-containing protein</fullName>
    </recommendedName>
</protein>
<dbReference type="EMBL" id="JAAAID010000760">
    <property type="protein sequence ID" value="KAG0014133.1"/>
    <property type="molecule type" value="Genomic_DNA"/>
</dbReference>
<dbReference type="Gene3D" id="3.90.180.10">
    <property type="entry name" value="Medium-chain alcohol dehydrogenases, catalytic domain"/>
    <property type="match status" value="1"/>
</dbReference>
<dbReference type="SUPFAM" id="SSF51735">
    <property type="entry name" value="NAD(P)-binding Rossmann-fold domains"/>
    <property type="match status" value="1"/>
</dbReference>
<dbReference type="InterPro" id="IPR045010">
    <property type="entry name" value="MDR_fam"/>
</dbReference>
<accession>A0A9P6MVS3</accession>
<keyword evidence="1" id="KW-0560">Oxidoreductase</keyword>
<dbReference type="Pfam" id="PF16884">
    <property type="entry name" value="ADH_N_2"/>
    <property type="match status" value="1"/>
</dbReference>
<dbReference type="CDD" id="cd05288">
    <property type="entry name" value="PGDH"/>
    <property type="match status" value="1"/>
</dbReference>
<organism evidence="3 4">
    <name type="scientific">Entomortierella chlamydospora</name>
    <dbReference type="NCBI Taxonomy" id="101097"/>
    <lineage>
        <taxon>Eukaryota</taxon>
        <taxon>Fungi</taxon>
        <taxon>Fungi incertae sedis</taxon>
        <taxon>Mucoromycota</taxon>
        <taxon>Mortierellomycotina</taxon>
        <taxon>Mortierellomycetes</taxon>
        <taxon>Mortierellales</taxon>
        <taxon>Mortierellaceae</taxon>
        <taxon>Entomortierella</taxon>
    </lineage>
</organism>
<dbReference type="SUPFAM" id="SSF50129">
    <property type="entry name" value="GroES-like"/>
    <property type="match status" value="1"/>
</dbReference>
<dbReference type="InterPro" id="IPR011032">
    <property type="entry name" value="GroES-like_sf"/>
</dbReference>
<dbReference type="InterPro" id="IPR041694">
    <property type="entry name" value="ADH_N_2"/>
</dbReference>
<gene>
    <name evidence="3" type="ORF">BGZ80_010635</name>
</gene>
<evidence type="ECO:0000256" key="1">
    <source>
        <dbReference type="ARBA" id="ARBA00023002"/>
    </source>
</evidence>
<dbReference type="Pfam" id="PF00107">
    <property type="entry name" value="ADH_zinc_N"/>
    <property type="match status" value="1"/>
</dbReference>
<dbReference type="Proteomes" id="UP000703661">
    <property type="component" value="Unassembled WGS sequence"/>
</dbReference>
<sequence length="456" mass="49871">MASISNTRVVRAQFVAQGEKFTAAHVKTETVQINTQLNDGEVLIRNLYLGLDPYTRYLFQNQGSASADLEATVTGLGVGEVVESKASAFPVKSIVLGFGIGWEQYTRMSNPRTLWVIPDPHNPKVPLVEYLGALGANGITAYAAVEALVKFKKDQVVYISSAAGPVGGFLSILAQRQGAFVIGSTGSDDKVEYLLKDLGLNAAINYKTKDLRSELDAVAPKGIDIYFDLVGGETFDIALEKLKPNGQVVAIGNISTYGAKTPYVTKNLNLIITKALTINGFTLFQYLHKFPHFWKEYAPLIANGEIKSQKQTVIKGLENIPQTFADYLDGKYNGKIIVEVANLYQMGTVHSLAQPSIIPDDYNPKIPLAEYSDNLGTNGFIAYAAVETLIRFKKDQVGYTSSSAGPIVEFLSIPAKHQGVFNDIYFDLVSDEVFDIVFEKLKRAALDINLKDTLSD</sequence>
<dbReference type="PANTHER" id="PTHR43205:SF7">
    <property type="entry name" value="PROSTAGLANDIN REDUCTASE 1"/>
    <property type="match status" value="1"/>
</dbReference>
<dbReference type="FunFam" id="3.40.50.720:FF:000121">
    <property type="entry name" value="Prostaglandin reductase 2"/>
    <property type="match status" value="1"/>
</dbReference>
<dbReference type="InterPro" id="IPR036291">
    <property type="entry name" value="NAD(P)-bd_dom_sf"/>
</dbReference>
<dbReference type="InterPro" id="IPR020843">
    <property type="entry name" value="ER"/>
</dbReference>
<dbReference type="SMART" id="SM00829">
    <property type="entry name" value="PKS_ER"/>
    <property type="match status" value="1"/>
</dbReference>
<keyword evidence="4" id="KW-1185">Reference proteome</keyword>
<evidence type="ECO:0000313" key="3">
    <source>
        <dbReference type="EMBL" id="KAG0014133.1"/>
    </source>
</evidence>
<name>A0A9P6MVS3_9FUNG</name>
<proteinExistence type="predicted"/>
<evidence type="ECO:0000259" key="2">
    <source>
        <dbReference type="SMART" id="SM00829"/>
    </source>
</evidence>
<comment type="caution">
    <text evidence="3">The sequence shown here is derived from an EMBL/GenBank/DDBJ whole genome shotgun (WGS) entry which is preliminary data.</text>
</comment>
<dbReference type="Gene3D" id="3.40.50.720">
    <property type="entry name" value="NAD(P)-binding Rossmann-like Domain"/>
    <property type="match status" value="1"/>
</dbReference>
<reference evidence="3" key="1">
    <citation type="journal article" date="2020" name="Fungal Divers.">
        <title>Resolving the Mortierellaceae phylogeny through synthesis of multi-gene phylogenetics and phylogenomics.</title>
        <authorList>
            <person name="Vandepol N."/>
            <person name="Liber J."/>
            <person name="Desiro A."/>
            <person name="Na H."/>
            <person name="Kennedy M."/>
            <person name="Barry K."/>
            <person name="Grigoriev I.V."/>
            <person name="Miller A.N."/>
            <person name="O'Donnell K."/>
            <person name="Stajich J.E."/>
            <person name="Bonito G."/>
        </authorList>
    </citation>
    <scope>NUCLEOTIDE SEQUENCE</scope>
    <source>
        <strain evidence="3">NRRL 2769</strain>
    </source>
</reference>
<dbReference type="GO" id="GO:0016628">
    <property type="term" value="F:oxidoreductase activity, acting on the CH-CH group of donors, NAD or NADP as acceptor"/>
    <property type="evidence" value="ECO:0007669"/>
    <property type="project" value="InterPro"/>
</dbReference>
<dbReference type="InterPro" id="IPR013149">
    <property type="entry name" value="ADH-like_C"/>
</dbReference>
<evidence type="ECO:0000313" key="4">
    <source>
        <dbReference type="Proteomes" id="UP000703661"/>
    </source>
</evidence>
<feature type="domain" description="Enoyl reductase (ER)" evidence="2">
    <location>
        <begin position="27"/>
        <end position="338"/>
    </location>
</feature>
<dbReference type="AlphaFoldDB" id="A0A9P6MVS3"/>
<dbReference type="PANTHER" id="PTHR43205">
    <property type="entry name" value="PROSTAGLANDIN REDUCTASE"/>
    <property type="match status" value="1"/>
</dbReference>